<dbReference type="HAMAP" id="MF_01351">
    <property type="entry name" value="NDH1_NuoI"/>
    <property type="match status" value="1"/>
</dbReference>
<dbReference type="PANTHER" id="PTHR10849">
    <property type="entry name" value="NADH DEHYDROGENASE UBIQUINONE IRON-SULFUR PROTEIN 8, MITOCHONDRIAL"/>
    <property type="match status" value="1"/>
</dbReference>
<keyword evidence="7" id="KW-0830">Ubiquinone</keyword>
<dbReference type="GO" id="GO:0009060">
    <property type="term" value="P:aerobic respiration"/>
    <property type="evidence" value="ECO:0007669"/>
    <property type="project" value="TreeGrafter"/>
</dbReference>
<keyword evidence="7" id="KW-1003">Cell membrane</keyword>
<dbReference type="SUPFAM" id="SSF54862">
    <property type="entry name" value="4Fe-4S ferredoxins"/>
    <property type="match status" value="1"/>
</dbReference>
<keyword evidence="4 7" id="KW-1278">Translocase</keyword>
<feature type="binding site" evidence="7">
    <location>
        <position position="91"/>
    </location>
    <ligand>
        <name>[4Fe-4S] cluster</name>
        <dbReference type="ChEBI" id="CHEBI:49883"/>
        <label>2</label>
    </ligand>
</feature>
<evidence type="ECO:0000313" key="10">
    <source>
        <dbReference type="Proteomes" id="UP000663505"/>
    </source>
</evidence>
<evidence type="ECO:0000256" key="3">
    <source>
        <dbReference type="ARBA" id="ARBA00022723"/>
    </source>
</evidence>
<dbReference type="PROSITE" id="PS51379">
    <property type="entry name" value="4FE4S_FER_2"/>
    <property type="match status" value="2"/>
</dbReference>
<feature type="domain" description="4Fe-4S ferredoxin-type" evidence="8">
    <location>
        <begin position="76"/>
        <end position="105"/>
    </location>
</feature>
<evidence type="ECO:0000256" key="5">
    <source>
        <dbReference type="ARBA" id="ARBA00023004"/>
    </source>
</evidence>
<comment type="function">
    <text evidence="7">NDH-1 shuttles electrons from NADH, via FMN and iron-sulfur (Fe-S) centers, to quinones in the respiratory chain. The immediate electron acceptor for the enzyme in this species is believed to be ubiquinone. Couples the redox reaction to proton translocation (for every two electrons transferred, four hydrogen ions are translocated across the cytoplasmic membrane), and thus conserves the redox energy in a proton gradient.</text>
</comment>
<dbReference type="KEGG" id="afx:JZ786_00490"/>
<dbReference type="InterPro" id="IPR010226">
    <property type="entry name" value="NADH_quinone_OxRdtase_chainI"/>
</dbReference>
<dbReference type="GO" id="GO:0005506">
    <property type="term" value="F:iron ion binding"/>
    <property type="evidence" value="ECO:0007669"/>
    <property type="project" value="UniProtKB-UniRule"/>
</dbReference>
<dbReference type="NCBIfam" id="TIGR01971">
    <property type="entry name" value="NuoI"/>
    <property type="match status" value="1"/>
</dbReference>
<feature type="binding site" evidence="7">
    <location>
        <position position="56"/>
    </location>
    <ligand>
        <name>[4Fe-4S] cluster</name>
        <dbReference type="ChEBI" id="CHEBI:49883"/>
        <label>2</label>
    </ligand>
</feature>
<protein>
    <recommendedName>
        <fullName evidence="7">NADH-quinone oxidoreductase subunit I</fullName>
        <ecNumber evidence="7">7.1.1.-</ecNumber>
    </recommendedName>
    <alternativeName>
        <fullName evidence="7">NADH dehydrogenase I subunit I</fullName>
    </alternativeName>
    <alternativeName>
        <fullName evidence="7">NDH-1 subunit I</fullName>
    </alternativeName>
</protein>
<keyword evidence="10" id="KW-1185">Reference proteome</keyword>
<keyword evidence="7" id="KW-0520">NAD</keyword>
<evidence type="ECO:0000259" key="8">
    <source>
        <dbReference type="PROSITE" id="PS51379"/>
    </source>
</evidence>
<feature type="binding site" evidence="7">
    <location>
        <position position="95"/>
    </location>
    <ligand>
        <name>[4Fe-4S] cluster</name>
        <dbReference type="ChEBI" id="CHEBI:49883"/>
        <label>1</label>
    </ligand>
</feature>
<dbReference type="Proteomes" id="UP000663505">
    <property type="component" value="Chromosome"/>
</dbReference>
<dbReference type="AlphaFoldDB" id="A0A9X7Z7U3"/>
<sequence length="155" mass="17957">MFGFIKGLGVTLRQLPKKKVTLMYPEEKPKWPERFRGVHRFIPDLCIVCNQCARICPTDCISLSGTRGPDKKMRIDTYDINFDICILCSLCTDVCPTESILMSDTFELATYSRDNLYLDMHWLYQNELDYENRHPERFMKDAEGNDGAEKAGDVE</sequence>
<evidence type="ECO:0000256" key="4">
    <source>
        <dbReference type="ARBA" id="ARBA00022967"/>
    </source>
</evidence>
<dbReference type="GO" id="GO:0051539">
    <property type="term" value="F:4 iron, 4 sulfur cluster binding"/>
    <property type="evidence" value="ECO:0007669"/>
    <property type="project" value="UniProtKB-KW"/>
</dbReference>
<comment type="similarity">
    <text evidence="1 7">Belongs to the complex I 23 kDa subunit family.</text>
</comment>
<dbReference type="GO" id="GO:0050136">
    <property type="term" value="F:NADH dehydrogenase (quinone) (non-electrogenic) activity"/>
    <property type="evidence" value="ECO:0007669"/>
    <property type="project" value="UniProtKB-UniRule"/>
</dbReference>
<dbReference type="EMBL" id="CP071182">
    <property type="protein sequence ID" value="QSO47583.1"/>
    <property type="molecule type" value="Genomic_DNA"/>
</dbReference>
<keyword evidence="3 7" id="KW-0479">Metal-binding</keyword>
<evidence type="ECO:0000256" key="2">
    <source>
        <dbReference type="ARBA" id="ARBA00022485"/>
    </source>
</evidence>
<feature type="binding site" evidence="7">
    <location>
        <position position="49"/>
    </location>
    <ligand>
        <name>[4Fe-4S] cluster</name>
        <dbReference type="ChEBI" id="CHEBI:49883"/>
        <label>1</label>
    </ligand>
</feature>
<feature type="domain" description="4Fe-4S ferredoxin-type" evidence="8">
    <location>
        <begin position="37"/>
        <end position="66"/>
    </location>
</feature>
<dbReference type="Gene3D" id="3.30.70.3270">
    <property type="match status" value="1"/>
</dbReference>
<organism evidence="9 10">
    <name type="scientific">Alicyclobacillus mengziensis</name>
    <dbReference type="NCBI Taxonomy" id="2931921"/>
    <lineage>
        <taxon>Bacteria</taxon>
        <taxon>Bacillati</taxon>
        <taxon>Bacillota</taxon>
        <taxon>Bacilli</taxon>
        <taxon>Bacillales</taxon>
        <taxon>Alicyclobacillaceae</taxon>
        <taxon>Alicyclobacillus</taxon>
    </lineage>
</organism>
<dbReference type="RefSeq" id="WP_206656927.1">
    <property type="nucleotide sequence ID" value="NZ_CP071182.1"/>
</dbReference>
<reference evidence="9 10" key="1">
    <citation type="submission" date="2021-02" db="EMBL/GenBank/DDBJ databases">
        <title>Alicyclobacillus curvatus sp. nov. and Alicyclobacillus mengziensis sp. nov., two acidophilic bacteria isolated from acid mine drainage.</title>
        <authorList>
            <person name="Huang Y."/>
        </authorList>
    </citation>
    <scope>NUCLEOTIDE SEQUENCE [LARGE SCALE GENOMIC DNA]</scope>
    <source>
        <strain evidence="9 10">S30H14</strain>
    </source>
</reference>
<dbReference type="GO" id="GO:0005886">
    <property type="term" value="C:plasma membrane"/>
    <property type="evidence" value="ECO:0007669"/>
    <property type="project" value="UniProtKB-SubCell"/>
</dbReference>
<keyword evidence="7" id="KW-0472">Membrane</keyword>
<feature type="binding site" evidence="7">
    <location>
        <position position="52"/>
    </location>
    <ligand>
        <name>[4Fe-4S] cluster</name>
        <dbReference type="ChEBI" id="CHEBI:49883"/>
        <label>1</label>
    </ligand>
</feature>
<evidence type="ECO:0000256" key="6">
    <source>
        <dbReference type="ARBA" id="ARBA00023014"/>
    </source>
</evidence>
<evidence type="ECO:0000256" key="7">
    <source>
        <dbReference type="HAMAP-Rule" id="MF_01351"/>
    </source>
</evidence>
<accession>A0A9X7Z7U3</accession>
<keyword evidence="7" id="KW-0874">Quinone</keyword>
<comment type="cofactor">
    <cofactor evidence="7">
        <name>[4Fe-4S] cluster</name>
        <dbReference type="ChEBI" id="CHEBI:49883"/>
    </cofactor>
    <text evidence="7">Binds 2 [4Fe-4S] clusters per subunit.</text>
</comment>
<dbReference type="InterPro" id="IPR017896">
    <property type="entry name" value="4Fe4S_Fe-S-bd"/>
</dbReference>
<dbReference type="InterPro" id="IPR017900">
    <property type="entry name" value="4Fe4S_Fe_S_CS"/>
</dbReference>
<keyword evidence="2 7" id="KW-0004">4Fe-4S</keyword>
<dbReference type="Pfam" id="PF12838">
    <property type="entry name" value="Fer4_7"/>
    <property type="match status" value="1"/>
</dbReference>
<comment type="subunit">
    <text evidence="7">NDH-1 is composed of 14 different subunits. Subunits NuoA, H, J, K, L, M, N constitute the membrane sector of the complex.</text>
</comment>
<feature type="binding site" evidence="7">
    <location>
        <position position="88"/>
    </location>
    <ligand>
        <name>[4Fe-4S] cluster</name>
        <dbReference type="ChEBI" id="CHEBI:49883"/>
        <label>2</label>
    </ligand>
</feature>
<dbReference type="PANTHER" id="PTHR10849:SF20">
    <property type="entry name" value="NADH DEHYDROGENASE [UBIQUINONE] IRON-SULFUR PROTEIN 8, MITOCHONDRIAL"/>
    <property type="match status" value="1"/>
</dbReference>
<feature type="binding site" evidence="7">
    <location>
        <position position="46"/>
    </location>
    <ligand>
        <name>[4Fe-4S] cluster</name>
        <dbReference type="ChEBI" id="CHEBI:49883"/>
        <label>1</label>
    </ligand>
</feature>
<name>A0A9X7Z7U3_9BACL</name>
<dbReference type="GO" id="GO:0048038">
    <property type="term" value="F:quinone binding"/>
    <property type="evidence" value="ECO:0007669"/>
    <property type="project" value="UniProtKB-KW"/>
</dbReference>
<comment type="subcellular location">
    <subcellularLocation>
        <location evidence="7">Cell membrane</location>
        <topology evidence="7">Peripheral membrane protein</topology>
    </subcellularLocation>
</comment>
<proteinExistence type="inferred from homology"/>
<feature type="binding site" evidence="7">
    <location>
        <position position="85"/>
    </location>
    <ligand>
        <name>[4Fe-4S] cluster</name>
        <dbReference type="ChEBI" id="CHEBI:49883"/>
        <label>2</label>
    </ligand>
</feature>
<keyword evidence="5 7" id="KW-0408">Iron</keyword>
<comment type="catalytic activity">
    <reaction evidence="7">
        <text>a quinone + NADH + 5 H(+)(in) = a quinol + NAD(+) + 4 H(+)(out)</text>
        <dbReference type="Rhea" id="RHEA:57888"/>
        <dbReference type="ChEBI" id="CHEBI:15378"/>
        <dbReference type="ChEBI" id="CHEBI:24646"/>
        <dbReference type="ChEBI" id="CHEBI:57540"/>
        <dbReference type="ChEBI" id="CHEBI:57945"/>
        <dbReference type="ChEBI" id="CHEBI:132124"/>
    </reaction>
</comment>
<gene>
    <name evidence="7" type="primary">nuoI</name>
    <name evidence="9" type="ORF">JZ786_00490</name>
</gene>
<keyword evidence="6 7" id="KW-0411">Iron-sulfur</keyword>
<evidence type="ECO:0000313" key="9">
    <source>
        <dbReference type="EMBL" id="QSO47583.1"/>
    </source>
</evidence>
<dbReference type="PROSITE" id="PS00198">
    <property type="entry name" value="4FE4S_FER_1"/>
    <property type="match status" value="2"/>
</dbReference>
<dbReference type="EC" id="7.1.1.-" evidence="7"/>
<evidence type="ECO:0000256" key="1">
    <source>
        <dbReference type="ARBA" id="ARBA00010277"/>
    </source>
</evidence>